<dbReference type="Gene3D" id="3.40.50.1110">
    <property type="entry name" value="SGNH hydrolase"/>
    <property type="match status" value="1"/>
</dbReference>
<evidence type="ECO:0000259" key="1">
    <source>
        <dbReference type="Pfam" id="PF13472"/>
    </source>
</evidence>
<sequence length="331" mass="36551">MNWTTIWSHAHRGIAGHSPSERAVHLTLRQIAPVKSLRFVFANTYGSHTQQIQELTVITNEQQQRIPDFSLSPGEVVTTAPVTIDSSARKWQLHYRTNRSESGFPTIDADFLASPESADFCSGLAAIEAVVEGTCVLALGDSLTEGATWTTPLQRTLRKQNIFLVNQGINGNRLLEAASDQPTTETQRLFYGFAAMQRLRASLASHRNVSKVILSIGINDLINGALTLASFQKGIGDLIQLCQEQNCAYQLCTLMPCLGYPGMDQRKEAVRQEINRWLLANYTDVWDFSSMVENGQGQLNPMYDSGDHLHVNAIAGLTIARQISSDFVKGV</sequence>
<dbReference type="HOGENOM" id="CLU_029872_1_1_9"/>
<proteinExistence type="predicted"/>
<dbReference type="InterPro" id="IPR053140">
    <property type="entry name" value="GDSL_Rv0518-like"/>
</dbReference>
<keyword evidence="5" id="KW-1185">Reference proteome</keyword>
<dbReference type="EMBL" id="ASWH01000001">
    <property type="protein sequence ID" value="EOW82710.1"/>
    <property type="molecule type" value="Genomic_DNA"/>
</dbReference>
<reference evidence="2 4" key="1">
    <citation type="submission" date="2013-02" db="EMBL/GenBank/DDBJ databases">
        <title>The Genome Sequence of Enterococcus gilvus ATCC BAA-350.</title>
        <authorList>
            <consortium name="The Broad Institute Genome Sequencing Platform"/>
            <consortium name="The Broad Institute Genome Sequencing Center for Infectious Disease"/>
            <person name="Earl A.M."/>
            <person name="Gilmore M.S."/>
            <person name="Lebreton F."/>
            <person name="Walker B."/>
            <person name="Young S.K."/>
            <person name="Zeng Q."/>
            <person name="Gargeya S."/>
            <person name="Fitzgerald M."/>
            <person name="Haas B."/>
            <person name="Abouelleil A."/>
            <person name="Alvarado L."/>
            <person name="Arachchi H.M."/>
            <person name="Berlin A.M."/>
            <person name="Chapman S.B."/>
            <person name="Dewar J."/>
            <person name="Goldberg J."/>
            <person name="Griggs A."/>
            <person name="Gujja S."/>
            <person name="Hansen M."/>
            <person name="Howarth C."/>
            <person name="Imamovic A."/>
            <person name="Larimer J."/>
            <person name="McCowan C."/>
            <person name="Murphy C."/>
            <person name="Neiman D."/>
            <person name="Pearson M."/>
            <person name="Priest M."/>
            <person name="Roberts A."/>
            <person name="Saif S."/>
            <person name="Shea T."/>
            <person name="Sisk P."/>
            <person name="Sykes S."/>
            <person name="Wortman J."/>
            <person name="Nusbaum C."/>
            <person name="Birren B."/>
        </authorList>
    </citation>
    <scope>NUCLEOTIDE SEQUENCE [LARGE SCALE GENOMIC DNA]</scope>
    <source>
        <strain evidence="2 4">ATCC BAA-350</strain>
    </source>
</reference>
<name>R2VE87_9ENTE</name>
<dbReference type="PATRIC" id="fig|1158614.3.peg.1947"/>
<dbReference type="OrthoDB" id="1828825at2"/>
<comment type="caution">
    <text evidence="2">The sequence shown here is derived from an EMBL/GenBank/DDBJ whole genome shotgun (WGS) entry which is preliminary data.</text>
</comment>
<gene>
    <name evidence="3" type="ORF">I592_02030</name>
    <name evidence="2" type="ORF">UKC_01937</name>
</gene>
<dbReference type="AlphaFoldDB" id="R2VE87"/>
<evidence type="ECO:0000313" key="2">
    <source>
        <dbReference type="EMBL" id="EOI56040.1"/>
    </source>
</evidence>
<dbReference type="EMBL" id="AJDQ01000007">
    <property type="protein sequence ID" value="EOI56040.1"/>
    <property type="molecule type" value="Genomic_DNA"/>
</dbReference>
<dbReference type="PANTHER" id="PTHR43784:SF2">
    <property type="entry name" value="GDSL-LIKE LIPASE_ACYLHYDROLASE, PUTATIVE (AFU_ORTHOLOGUE AFUA_2G00820)-RELATED"/>
    <property type="match status" value="1"/>
</dbReference>
<dbReference type="Proteomes" id="UP000014160">
    <property type="component" value="Unassembled WGS sequence"/>
</dbReference>
<dbReference type="InterPro" id="IPR013830">
    <property type="entry name" value="SGNH_hydro"/>
</dbReference>
<evidence type="ECO:0000313" key="5">
    <source>
        <dbReference type="Proteomes" id="UP000014160"/>
    </source>
</evidence>
<evidence type="ECO:0000313" key="4">
    <source>
        <dbReference type="Proteomes" id="UP000013750"/>
    </source>
</evidence>
<evidence type="ECO:0000313" key="3">
    <source>
        <dbReference type="EMBL" id="EOW82710.1"/>
    </source>
</evidence>
<dbReference type="eggNOG" id="COG2755">
    <property type="taxonomic scope" value="Bacteria"/>
</dbReference>
<reference evidence="3 5" key="2">
    <citation type="submission" date="2013-03" db="EMBL/GenBank/DDBJ databases">
        <title>The Genome Sequence of Enterococcus gilvus ATCC BAA-350 (PacBio/Illumina hybrid assembly).</title>
        <authorList>
            <consortium name="The Broad Institute Genomics Platform"/>
            <consortium name="The Broad Institute Genome Sequencing Center for Infectious Disease"/>
            <person name="Earl A."/>
            <person name="Russ C."/>
            <person name="Gilmore M."/>
            <person name="Surin D."/>
            <person name="Walker B."/>
            <person name="Young S."/>
            <person name="Zeng Q."/>
            <person name="Gargeya S."/>
            <person name="Fitzgerald M."/>
            <person name="Haas B."/>
            <person name="Abouelleil A."/>
            <person name="Allen A.W."/>
            <person name="Alvarado L."/>
            <person name="Arachchi H.M."/>
            <person name="Berlin A.M."/>
            <person name="Chapman S.B."/>
            <person name="Gainer-Dewar J."/>
            <person name="Goldberg J."/>
            <person name="Griggs A."/>
            <person name="Gujja S."/>
            <person name="Hansen M."/>
            <person name="Howarth C."/>
            <person name="Imamovic A."/>
            <person name="Ireland A."/>
            <person name="Larimer J."/>
            <person name="McCowan C."/>
            <person name="Murphy C."/>
            <person name="Pearson M."/>
            <person name="Poon T.W."/>
            <person name="Priest M."/>
            <person name="Roberts A."/>
            <person name="Saif S."/>
            <person name="Shea T."/>
            <person name="Sisk P."/>
            <person name="Sykes S."/>
            <person name="Wortman J."/>
            <person name="Nusbaum C."/>
            <person name="Birren B."/>
        </authorList>
    </citation>
    <scope>NUCLEOTIDE SEQUENCE [LARGE SCALE GENOMIC DNA]</scope>
    <source>
        <strain evidence="3 5">ATCC BAA-350</strain>
    </source>
</reference>
<dbReference type="SUPFAM" id="SSF52266">
    <property type="entry name" value="SGNH hydrolase"/>
    <property type="match status" value="1"/>
</dbReference>
<dbReference type="InterPro" id="IPR036514">
    <property type="entry name" value="SGNH_hydro_sf"/>
</dbReference>
<feature type="domain" description="SGNH hydrolase-type esterase" evidence="1">
    <location>
        <begin position="138"/>
        <end position="313"/>
    </location>
</feature>
<dbReference type="RefSeq" id="WP_010780338.1">
    <property type="nucleotide sequence ID" value="NZ_ASWH01000001.1"/>
</dbReference>
<dbReference type="Proteomes" id="UP000013750">
    <property type="component" value="Unassembled WGS sequence"/>
</dbReference>
<accession>R2VE87</accession>
<organism evidence="2 4">
    <name type="scientific">Enterococcus gilvus ATCC BAA-350</name>
    <dbReference type="NCBI Taxonomy" id="1158614"/>
    <lineage>
        <taxon>Bacteria</taxon>
        <taxon>Bacillati</taxon>
        <taxon>Bacillota</taxon>
        <taxon>Bacilli</taxon>
        <taxon>Lactobacillales</taxon>
        <taxon>Enterococcaceae</taxon>
        <taxon>Enterococcus</taxon>
    </lineage>
</organism>
<protein>
    <recommendedName>
        <fullName evidence="1">SGNH hydrolase-type esterase domain-containing protein</fullName>
    </recommendedName>
</protein>
<dbReference type="Pfam" id="PF13472">
    <property type="entry name" value="Lipase_GDSL_2"/>
    <property type="match status" value="1"/>
</dbReference>
<dbReference type="PANTHER" id="PTHR43784">
    <property type="entry name" value="GDSL-LIKE LIPASE/ACYLHYDROLASE, PUTATIVE (AFU_ORTHOLOGUE AFUA_2G00820)-RELATED"/>
    <property type="match status" value="1"/>
</dbReference>